<name>A0A1F6U3Q1_9PROT</name>
<protein>
    <submittedName>
        <fullName evidence="1">Uncharacterized protein</fullName>
    </submittedName>
</protein>
<sequence>MGKLVEHRITAEEAAAFCARWQAVAGVIRAELRALPIETKLKQLDALVKLAKQLNWTSAEDDTEVRERWARLRSALHD</sequence>
<accession>A0A1F6U3Q1</accession>
<dbReference type="Proteomes" id="UP000179037">
    <property type="component" value="Unassembled WGS sequence"/>
</dbReference>
<dbReference type="EMBL" id="MFTC01000028">
    <property type="protein sequence ID" value="OGI51982.1"/>
    <property type="molecule type" value="Genomic_DNA"/>
</dbReference>
<proteinExistence type="predicted"/>
<organism evidence="1 2">
    <name type="scientific">Candidatus Muproteobacteria bacterium RIFCSPLOWO2_01_FULL_60_18</name>
    <dbReference type="NCBI Taxonomy" id="1817768"/>
    <lineage>
        <taxon>Bacteria</taxon>
        <taxon>Pseudomonadati</taxon>
        <taxon>Pseudomonadota</taxon>
        <taxon>Candidatus Muproteobacteria</taxon>
    </lineage>
</organism>
<dbReference type="AlphaFoldDB" id="A0A1F6U3Q1"/>
<dbReference type="STRING" id="1817768.A3A87_08160"/>
<evidence type="ECO:0000313" key="2">
    <source>
        <dbReference type="Proteomes" id="UP000179037"/>
    </source>
</evidence>
<gene>
    <name evidence="1" type="ORF">A3A87_08160</name>
</gene>
<evidence type="ECO:0000313" key="1">
    <source>
        <dbReference type="EMBL" id="OGI51982.1"/>
    </source>
</evidence>
<comment type="caution">
    <text evidence="1">The sequence shown here is derived from an EMBL/GenBank/DDBJ whole genome shotgun (WGS) entry which is preliminary data.</text>
</comment>
<reference evidence="1 2" key="1">
    <citation type="journal article" date="2016" name="Nat. Commun.">
        <title>Thousands of microbial genomes shed light on interconnected biogeochemical processes in an aquifer system.</title>
        <authorList>
            <person name="Anantharaman K."/>
            <person name="Brown C.T."/>
            <person name="Hug L.A."/>
            <person name="Sharon I."/>
            <person name="Castelle C.J."/>
            <person name="Probst A.J."/>
            <person name="Thomas B.C."/>
            <person name="Singh A."/>
            <person name="Wilkins M.J."/>
            <person name="Karaoz U."/>
            <person name="Brodie E.L."/>
            <person name="Williams K.H."/>
            <person name="Hubbard S.S."/>
            <person name="Banfield J.F."/>
        </authorList>
    </citation>
    <scope>NUCLEOTIDE SEQUENCE [LARGE SCALE GENOMIC DNA]</scope>
</reference>